<evidence type="ECO:0000256" key="2">
    <source>
        <dbReference type="ARBA" id="ARBA00022603"/>
    </source>
</evidence>
<evidence type="ECO:0000256" key="1">
    <source>
        <dbReference type="ARBA" id="ARBA00008361"/>
    </source>
</evidence>
<keyword evidence="3 5" id="KW-0808">Transferase</keyword>
<evidence type="ECO:0000313" key="5">
    <source>
        <dbReference type="EMBL" id="NEN78140.1"/>
    </source>
</evidence>
<evidence type="ECO:0000313" key="6">
    <source>
        <dbReference type="Proteomes" id="UP000468687"/>
    </source>
</evidence>
<gene>
    <name evidence="5" type="ORF">G3T38_07615</name>
</gene>
<organism evidence="5 6">
    <name type="scientific">Nocardioides zeae</name>
    <dbReference type="NCBI Taxonomy" id="1457234"/>
    <lineage>
        <taxon>Bacteria</taxon>
        <taxon>Bacillati</taxon>
        <taxon>Actinomycetota</taxon>
        <taxon>Actinomycetes</taxon>
        <taxon>Propionibacteriales</taxon>
        <taxon>Nocardioidaceae</taxon>
        <taxon>Nocardioides</taxon>
    </lineage>
</organism>
<dbReference type="GO" id="GO:0008757">
    <property type="term" value="F:S-adenosylmethionine-dependent methyltransferase activity"/>
    <property type="evidence" value="ECO:0007669"/>
    <property type="project" value="InterPro"/>
</dbReference>
<dbReference type="SUPFAM" id="SSF53335">
    <property type="entry name" value="S-adenosyl-L-methionine-dependent methyltransferases"/>
    <property type="match status" value="1"/>
</dbReference>
<reference evidence="5 6" key="1">
    <citation type="journal article" date="2014" name="Int. J. Syst. Evol. Microbiol.">
        <title>Nocardioides zeae sp. nov., isolated from the stem of Zea mays.</title>
        <authorList>
            <person name="Glaeser S.P."/>
            <person name="McInroy J.A."/>
            <person name="Busse H.J."/>
            <person name="Kampfer P."/>
        </authorList>
    </citation>
    <scope>NUCLEOTIDE SEQUENCE [LARGE SCALE GENOMIC DNA]</scope>
    <source>
        <strain evidence="5 6">JCM 30728</strain>
    </source>
</reference>
<dbReference type="InterPro" id="IPR051052">
    <property type="entry name" value="Diverse_substrate_MTase"/>
</dbReference>
<dbReference type="PANTHER" id="PTHR44942:SF4">
    <property type="entry name" value="METHYLTRANSFERASE TYPE 11 DOMAIN-CONTAINING PROTEIN"/>
    <property type="match status" value="1"/>
</dbReference>
<comment type="caution">
    <text evidence="5">The sequence shown here is derived from an EMBL/GenBank/DDBJ whole genome shotgun (WGS) entry which is preliminary data.</text>
</comment>
<name>A0A6P0HIN3_9ACTN</name>
<sequence length="255" mass="27961">MTPDPTRARVFGSFAEDYDRYRPDYPAEALDWVLGEGVDAGSHQEPRRVADVGAGTGKLTAALVARRLDVVAIDPDEAMLAQLAERVPDAERHVGRAEELPLADASVDMVVLGQAWHWVELEPAVAEVRRVLRPGGSLALLWNTVEDEAGGWVAEIESLDPAPPRTADWSPDDVGLPEGESQLAAIRWTWWVSVDQVVGNLATHSGIATLPDDEREALLDRARGIVERAVEEQDRGDGMIAWPHVCLCVRWTPQD</sequence>
<keyword evidence="2 5" id="KW-0489">Methyltransferase</keyword>
<dbReference type="PANTHER" id="PTHR44942">
    <property type="entry name" value="METHYLTRANSF_11 DOMAIN-CONTAINING PROTEIN"/>
    <property type="match status" value="1"/>
</dbReference>
<dbReference type="AlphaFoldDB" id="A0A6P0HIN3"/>
<accession>A0A6P0HIN3</accession>
<evidence type="ECO:0000256" key="3">
    <source>
        <dbReference type="ARBA" id="ARBA00022679"/>
    </source>
</evidence>
<feature type="domain" description="Methyltransferase type 11" evidence="4">
    <location>
        <begin position="51"/>
        <end position="139"/>
    </location>
</feature>
<dbReference type="Pfam" id="PF08241">
    <property type="entry name" value="Methyltransf_11"/>
    <property type="match status" value="1"/>
</dbReference>
<proteinExistence type="inferred from homology"/>
<evidence type="ECO:0000259" key="4">
    <source>
        <dbReference type="Pfam" id="PF08241"/>
    </source>
</evidence>
<dbReference type="EMBL" id="JAAGXA010000004">
    <property type="protein sequence ID" value="NEN78140.1"/>
    <property type="molecule type" value="Genomic_DNA"/>
</dbReference>
<dbReference type="Proteomes" id="UP000468687">
    <property type="component" value="Unassembled WGS sequence"/>
</dbReference>
<dbReference type="InterPro" id="IPR013216">
    <property type="entry name" value="Methyltransf_11"/>
</dbReference>
<protein>
    <submittedName>
        <fullName evidence="5">Class I SAM-dependent methyltransferase</fullName>
    </submittedName>
</protein>
<keyword evidence="6" id="KW-1185">Reference proteome</keyword>
<dbReference type="InterPro" id="IPR029063">
    <property type="entry name" value="SAM-dependent_MTases_sf"/>
</dbReference>
<dbReference type="CDD" id="cd02440">
    <property type="entry name" value="AdoMet_MTases"/>
    <property type="match status" value="1"/>
</dbReference>
<dbReference type="Gene3D" id="3.40.50.150">
    <property type="entry name" value="Vaccinia Virus protein VP39"/>
    <property type="match status" value="1"/>
</dbReference>
<comment type="similarity">
    <text evidence="1">Belongs to the methyltransferase superfamily.</text>
</comment>
<dbReference type="GO" id="GO:0032259">
    <property type="term" value="P:methylation"/>
    <property type="evidence" value="ECO:0007669"/>
    <property type="project" value="UniProtKB-KW"/>
</dbReference>
<dbReference type="RefSeq" id="WP_163771560.1">
    <property type="nucleotide sequence ID" value="NZ_JAAGXA010000004.1"/>
</dbReference>